<organism evidence="1 2">
    <name type="scientific">Paenibacillus woosongensis</name>
    <dbReference type="NCBI Taxonomy" id="307580"/>
    <lineage>
        <taxon>Bacteria</taxon>
        <taxon>Bacillati</taxon>
        <taxon>Bacillota</taxon>
        <taxon>Bacilli</taxon>
        <taxon>Bacillales</taxon>
        <taxon>Paenibacillaceae</taxon>
        <taxon>Paenibacillus</taxon>
    </lineage>
</organism>
<evidence type="ECO:0000313" key="1">
    <source>
        <dbReference type="EMBL" id="MUG45239.1"/>
    </source>
</evidence>
<dbReference type="OrthoDB" id="2678554at2"/>
<gene>
    <name evidence="1" type="ORF">GNP95_09535</name>
</gene>
<accession>A0A7X3CMV9</accession>
<evidence type="ECO:0000313" key="2">
    <source>
        <dbReference type="Proteomes" id="UP000447876"/>
    </source>
</evidence>
<reference evidence="1 2" key="1">
    <citation type="submission" date="2019-11" db="EMBL/GenBank/DDBJ databases">
        <title>Draft genome sequences of five Paenibacillus species of dairy origin.</title>
        <authorList>
            <person name="Olajide A.M."/>
            <person name="Chen S."/>
            <person name="Lapointe G."/>
        </authorList>
    </citation>
    <scope>NUCLEOTIDE SEQUENCE [LARGE SCALE GENOMIC DNA]</scope>
    <source>
        <strain evidence="1 2">12CR55</strain>
    </source>
</reference>
<dbReference type="RefSeq" id="WP_155610591.1">
    <property type="nucleotide sequence ID" value="NZ_WNZW01000002.1"/>
</dbReference>
<sequence length="137" mass="14895">MADPYKSLAAVFREQMAGYAKDMLSGMSTELGTITASGLKLDHFKHEIKNYWVADFPVTLEIPAFHMIGTMMSPVDQEGYPLGVPGPRTRFEFEAAEIKDVRVNLADGLQPGDRVVAANLNGGHEVVVLCRVVSQGG</sequence>
<protein>
    <recommendedName>
        <fullName evidence="3">DUF2577 domain-containing protein</fullName>
    </recommendedName>
</protein>
<name>A0A7X3CMV9_9BACL</name>
<proteinExistence type="predicted"/>
<evidence type="ECO:0008006" key="3">
    <source>
        <dbReference type="Google" id="ProtNLM"/>
    </source>
</evidence>
<dbReference type="AlphaFoldDB" id="A0A7X3CMV9"/>
<comment type="caution">
    <text evidence="1">The sequence shown here is derived from an EMBL/GenBank/DDBJ whole genome shotgun (WGS) entry which is preliminary data.</text>
</comment>
<dbReference type="EMBL" id="WNZW01000002">
    <property type="protein sequence ID" value="MUG45239.1"/>
    <property type="molecule type" value="Genomic_DNA"/>
</dbReference>
<dbReference type="Proteomes" id="UP000447876">
    <property type="component" value="Unassembled WGS sequence"/>
</dbReference>